<evidence type="ECO:0000313" key="3">
    <source>
        <dbReference type="Proteomes" id="UP000177383"/>
    </source>
</evidence>
<gene>
    <name evidence="2" type="ORF">A2773_06195</name>
</gene>
<dbReference type="Proteomes" id="UP000177383">
    <property type="component" value="Unassembled WGS sequence"/>
</dbReference>
<evidence type="ECO:0000256" key="1">
    <source>
        <dbReference type="SAM" id="Phobius"/>
    </source>
</evidence>
<feature type="transmembrane region" description="Helical" evidence="1">
    <location>
        <begin position="163"/>
        <end position="195"/>
    </location>
</feature>
<name>A0A1F5ZMA6_9BACT</name>
<dbReference type="AlphaFoldDB" id="A0A1F5ZMA6"/>
<feature type="transmembrane region" description="Helical" evidence="1">
    <location>
        <begin position="267"/>
        <end position="292"/>
    </location>
</feature>
<feature type="transmembrane region" description="Helical" evidence="1">
    <location>
        <begin position="207"/>
        <end position="225"/>
    </location>
</feature>
<protein>
    <recommendedName>
        <fullName evidence="4">Glycosyltransferase RgtA/B/C/D-like domain-containing protein</fullName>
    </recommendedName>
</protein>
<keyword evidence="1" id="KW-1133">Transmembrane helix</keyword>
<feature type="transmembrane region" description="Helical" evidence="1">
    <location>
        <begin position="329"/>
        <end position="350"/>
    </location>
</feature>
<feature type="transmembrane region" description="Helical" evidence="1">
    <location>
        <begin position="139"/>
        <end position="157"/>
    </location>
</feature>
<feature type="transmembrane region" description="Helical" evidence="1">
    <location>
        <begin position="7"/>
        <end position="32"/>
    </location>
</feature>
<evidence type="ECO:0008006" key="4">
    <source>
        <dbReference type="Google" id="ProtNLM"/>
    </source>
</evidence>
<feature type="transmembrane region" description="Helical" evidence="1">
    <location>
        <begin position="113"/>
        <end position="132"/>
    </location>
</feature>
<feature type="transmembrane region" description="Helical" evidence="1">
    <location>
        <begin position="87"/>
        <end position="107"/>
    </location>
</feature>
<dbReference type="EMBL" id="MFJE01000044">
    <property type="protein sequence ID" value="OGG13636.1"/>
    <property type="molecule type" value="Genomic_DNA"/>
</dbReference>
<proteinExistence type="predicted"/>
<comment type="caution">
    <text evidence="2">The sequence shown here is derived from an EMBL/GenBank/DDBJ whole genome shotgun (WGS) entry which is preliminary data.</text>
</comment>
<keyword evidence="1" id="KW-0472">Membrane</keyword>
<accession>A0A1F5ZMA6</accession>
<organism evidence="2 3">
    <name type="scientific">Candidatus Gottesmanbacteria bacterium RIFCSPHIGHO2_01_FULL_39_10</name>
    <dbReference type="NCBI Taxonomy" id="1798375"/>
    <lineage>
        <taxon>Bacteria</taxon>
        <taxon>Candidatus Gottesmaniibacteriota</taxon>
    </lineage>
</organism>
<feature type="transmembrane region" description="Helical" evidence="1">
    <location>
        <begin position="58"/>
        <end position="80"/>
    </location>
</feature>
<feature type="transmembrane region" description="Helical" evidence="1">
    <location>
        <begin position="304"/>
        <end position="322"/>
    </location>
</feature>
<feature type="transmembrane region" description="Helical" evidence="1">
    <location>
        <begin position="356"/>
        <end position="375"/>
    </location>
</feature>
<reference evidence="2 3" key="1">
    <citation type="journal article" date="2016" name="Nat. Commun.">
        <title>Thousands of microbial genomes shed light on interconnected biogeochemical processes in an aquifer system.</title>
        <authorList>
            <person name="Anantharaman K."/>
            <person name="Brown C.T."/>
            <person name="Hug L.A."/>
            <person name="Sharon I."/>
            <person name="Castelle C.J."/>
            <person name="Probst A.J."/>
            <person name="Thomas B.C."/>
            <person name="Singh A."/>
            <person name="Wilkins M.J."/>
            <person name="Karaoz U."/>
            <person name="Brodie E.L."/>
            <person name="Williams K.H."/>
            <person name="Hubbard S.S."/>
            <person name="Banfield J.F."/>
        </authorList>
    </citation>
    <scope>NUCLEOTIDE SEQUENCE [LARGE SCALE GENOMIC DNA]</scope>
</reference>
<evidence type="ECO:0000313" key="2">
    <source>
        <dbReference type="EMBL" id="OGG13636.1"/>
    </source>
</evidence>
<keyword evidence="1" id="KW-0812">Transmembrane</keyword>
<dbReference type="STRING" id="1798375.A2773_06195"/>
<sequence>MKIKWQHALVIFAIISSFFSILPTILTGHFFFTFDSARDMIWVKNQIDFAKPTLIGPWASITGVFFGPLWFWLLAIPFIISGGDPMAITLFNSIIVLSTFFVGFLIFKKYSQLFAYFFLVLGLISPGILSAAEYPFSQHLLPILTLFLIVSYAHILYGFSRFFFLLSLLSLSLMFHAEPATAIFSLFTFPLIIIFSPYRKKYLDPKTLVLGLIIFIIPFLPQIFFESRHDFLQTKAFISYISGQNQSLGGTLPFVERIIERPQKLFGAFQGAFISGLPHISLIGLLAVIYINHKYIKNDFLRKLWQASLIYVISLWVFFLLFKPELKGFYLDGLFTIFVIWLALSFAYLWEKLKNYRPILAIFIVILILLNTNVYKLPQSLNQGLKEREKVGGVYKNHKDIVDWIYNEAEGKGFKVYTYDPAIYDFHFQYLIFWYGLNKYGYLPQDFSYLPNVPEYVQFKELQLQRLQNKIKASDGYVFLIIQKDDMYEDRLAGWKKDISKIKTRFLEKHSFPDGTLVEKREEI</sequence>